<keyword evidence="3" id="KW-1185">Reference proteome</keyword>
<feature type="region of interest" description="Disordered" evidence="1">
    <location>
        <begin position="15"/>
        <end position="35"/>
    </location>
</feature>
<evidence type="ECO:0000313" key="3">
    <source>
        <dbReference type="Proteomes" id="UP001152799"/>
    </source>
</evidence>
<feature type="compositionally biased region" description="Basic and acidic residues" evidence="1">
    <location>
        <begin position="56"/>
        <end position="88"/>
    </location>
</feature>
<feature type="region of interest" description="Disordered" evidence="1">
    <location>
        <begin position="49"/>
        <end position="88"/>
    </location>
</feature>
<sequence>MPVYAWDLCHLREGEKRDTKSARDKITTEQKRDKTNARWTKRDWIEARGTKARGTKAHDCAKTRLDKSARSKSASDKARGDKSATEQKRNWIKRDWPRTRSALLRELKIVFQNTRYFRWLRFKRTIFKIATSKRRHIVKAIYQNSDIWNSDIQNNDI</sequence>
<protein>
    <submittedName>
        <fullName evidence="2">Uncharacterized protein</fullName>
    </submittedName>
</protein>
<proteinExistence type="predicted"/>
<dbReference type="AlphaFoldDB" id="A0A9N9MTB1"/>
<dbReference type="EMBL" id="OU892281">
    <property type="protein sequence ID" value="CAG9769512.1"/>
    <property type="molecule type" value="Genomic_DNA"/>
</dbReference>
<accession>A0A9N9MTB1</accession>
<dbReference type="Proteomes" id="UP001152799">
    <property type="component" value="Chromosome 5"/>
</dbReference>
<reference evidence="2" key="1">
    <citation type="submission" date="2022-01" db="EMBL/GenBank/DDBJ databases">
        <authorList>
            <person name="King R."/>
        </authorList>
    </citation>
    <scope>NUCLEOTIDE SEQUENCE</scope>
</reference>
<name>A0A9N9MTB1_9CUCU</name>
<evidence type="ECO:0000256" key="1">
    <source>
        <dbReference type="SAM" id="MobiDB-lite"/>
    </source>
</evidence>
<organism evidence="2 3">
    <name type="scientific">Ceutorhynchus assimilis</name>
    <name type="common">cabbage seed weevil</name>
    <dbReference type="NCBI Taxonomy" id="467358"/>
    <lineage>
        <taxon>Eukaryota</taxon>
        <taxon>Metazoa</taxon>
        <taxon>Ecdysozoa</taxon>
        <taxon>Arthropoda</taxon>
        <taxon>Hexapoda</taxon>
        <taxon>Insecta</taxon>
        <taxon>Pterygota</taxon>
        <taxon>Neoptera</taxon>
        <taxon>Endopterygota</taxon>
        <taxon>Coleoptera</taxon>
        <taxon>Polyphaga</taxon>
        <taxon>Cucujiformia</taxon>
        <taxon>Curculionidae</taxon>
        <taxon>Ceutorhynchinae</taxon>
        <taxon>Ceutorhynchus</taxon>
    </lineage>
</organism>
<gene>
    <name evidence="2" type="ORF">CEUTPL_LOCUS10019</name>
</gene>
<evidence type="ECO:0000313" key="2">
    <source>
        <dbReference type="EMBL" id="CAG9769512.1"/>
    </source>
</evidence>